<keyword evidence="6 10" id="KW-0472">Membrane</keyword>
<name>A0A8B8BS78_CRAVI</name>
<feature type="transmembrane region" description="Helical" evidence="10">
    <location>
        <begin position="115"/>
        <end position="137"/>
    </location>
</feature>
<sequence length="440" mass="50022">MANLTERVMSMAANFNVHVSCDAGEHHDYFPPGFTVFIITWLVLIFLADVVGNSLVVTVILKNPSMRDPNETTNYFLLNLAVADLLVALVIPFSIHSALRECWDLELYWCKINSFLVTLSLLTSIHTLVSISLHKFISVRRVAVKNEFNRPVSPRTCYILISVVWIYALVFSIFTIMTDPIFKEKTLQCGPRYPVFGQKSFWLHVGNQCLNLLCPLVILIFCYSKIFIYIRQHAKTQRRISTTPSESSTSQGERGVTLTLVIVLACFVFCWLPYIVYTNLGAFVEDKKNGIPFYLNPVAYCCGYMNSACNPLIYAWRIPRFRQGYKDIIGKTRYLVTIVDGGRRIRRRVSLSVIESEAGRRMSQPRTSISDVRISSSNRASLSELGLDQRSSRGSEEGSSELLRLSVNGHKSDEVTRSRPQTERLTSIEEKRGENTPDRQ</sequence>
<evidence type="ECO:0000256" key="7">
    <source>
        <dbReference type="ARBA" id="ARBA00023170"/>
    </source>
</evidence>
<feature type="transmembrane region" description="Helical" evidence="10">
    <location>
        <begin position="297"/>
        <end position="316"/>
    </location>
</feature>
<evidence type="ECO:0000256" key="10">
    <source>
        <dbReference type="SAM" id="Phobius"/>
    </source>
</evidence>
<protein>
    <submittedName>
        <fullName evidence="13 14">Galanin receptor type 1-like isoform X1</fullName>
    </submittedName>
</protein>
<evidence type="ECO:0000256" key="1">
    <source>
        <dbReference type="ARBA" id="ARBA00004651"/>
    </source>
</evidence>
<reference evidence="13 14" key="1">
    <citation type="submission" date="2025-04" db="UniProtKB">
        <authorList>
            <consortium name="RefSeq"/>
        </authorList>
    </citation>
    <scope>IDENTIFICATION</scope>
    <source>
        <tissue evidence="13 14">Whole sample</tissue>
    </source>
</reference>
<dbReference type="Proteomes" id="UP000694844">
    <property type="component" value="Chromosome 9"/>
</dbReference>
<dbReference type="Gene3D" id="1.20.1070.10">
    <property type="entry name" value="Rhodopsin 7-helix transmembrane proteins"/>
    <property type="match status" value="1"/>
</dbReference>
<dbReference type="OrthoDB" id="10034726at2759"/>
<feature type="transmembrane region" description="Helical" evidence="10">
    <location>
        <begin position="34"/>
        <end position="61"/>
    </location>
</feature>
<comment type="subcellular location">
    <subcellularLocation>
        <location evidence="1">Cell membrane</location>
        <topology evidence="1">Multi-pass membrane protein</topology>
    </subcellularLocation>
</comment>
<dbReference type="PRINTS" id="PR00237">
    <property type="entry name" value="GPCRRHODOPSN"/>
</dbReference>
<feature type="transmembrane region" description="Helical" evidence="10">
    <location>
        <begin position="73"/>
        <end position="95"/>
    </location>
</feature>
<dbReference type="CDD" id="cd00637">
    <property type="entry name" value="7tm_classA_rhodopsin-like"/>
    <property type="match status" value="1"/>
</dbReference>
<keyword evidence="4 10" id="KW-1133">Transmembrane helix</keyword>
<dbReference type="KEGG" id="cvn:111112734"/>
<evidence type="ECO:0000256" key="6">
    <source>
        <dbReference type="ARBA" id="ARBA00023136"/>
    </source>
</evidence>
<feature type="domain" description="G-protein coupled receptors family 1 profile" evidence="11">
    <location>
        <begin position="52"/>
        <end position="314"/>
    </location>
</feature>
<evidence type="ECO:0000313" key="12">
    <source>
        <dbReference type="Proteomes" id="UP000694844"/>
    </source>
</evidence>
<dbReference type="GeneID" id="111112734"/>
<keyword evidence="7" id="KW-0675">Receptor</keyword>
<dbReference type="GO" id="GO:0005886">
    <property type="term" value="C:plasma membrane"/>
    <property type="evidence" value="ECO:0007669"/>
    <property type="project" value="UniProtKB-SubCell"/>
</dbReference>
<evidence type="ECO:0000313" key="13">
    <source>
        <dbReference type="RefSeq" id="XP_022306188.1"/>
    </source>
</evidence>
<dbReference type="InterPro" id="IPR017452">
    <property type="entry name" value="GPCR_Rhodpsn_7TM"/>
</dbReference>
<evidence type="ECO:0000313" key="14">
    <source>
        <dbReference type="RefSeq" id="XP_022306189.1"/>
    </source>
</evidence>
<keyword evidence="12" id="KW-1185">Reference proteome</keyword>
<evidence type="ECO:0000256" key="5">
    <source>
        <dbReference type="ARBA" id="ARBA00023040"/>
    </source>
</evidence>
<evidence type="ECO:0000256" key="3">
    <source>
        <dbReference type="ARBA" id="ARBA00022692"/>
    </source>
</evidence>
<evidence type="ECO:0000256" key="2">
    <source>
        <dbReference type="ARBA" id="ARBA00022475"/>
    </source>
</evidence>
<proteinExistence type="predicted"/>
<dbReference type="SUPFAM" id="SSF81321">
    <property type="entry name" value="Family A G protein-coupled receptor-like"/>
    <property type="match status" value="1"/>
</dbReference>
<dbReference type="PROSITE" id="PS50262">
    <property type="entry name" value="G_PROTEIN_RECEP_F1_2"/>
    <property type="match status" value="1"/>
</dbReference>
<keyword evidence="2" id="KW-1003">Cell membrane</keyword>
<feature type="region of interest" description="Disordered" evidence="9">
    <location>
        <begin position="383"/>
        <end position="440"/>
    </location>
</feature>
<keyword evidence="8" id="KW-0807">Transducer</keyword>
<keyword evidence="5" id="KW-0297">G-protein coupled receptor</keyword>
<accession>A0A8B8BS78</accession>
<feature type="transmembrane region" description="Helical" evidence="10">
    <location>
        <begin position="256"/>
        <end position="277"/>
    </location>
</feature>
<evidence type="ECO:0000259" key="11">
    <source>
        <dbReference type="PROSITE" id="PS50262"/>
    </source>
</evidence>
<evidence type="ECO:0000256" key="8">
    <source>
        <dbReference type="ARBA" id="ARBA00023224"/>
    </source>
</evidence>
<keyword evidence="3 10" id="KW-0812">Transmembrane</keyword>
<gene>
    <name evidence="13 14" type="primary">LOC111112734</name>
</gene>
<dbReference type="InterPro" id="IPR000276">
    <property type="entry name" value="GPCR_Rhodpsn"/>
</dbReference>
<organism evidence="12 13">
    <name type="scientific">Crassostrea virginica</name>
    <name type="common">Eastern oyster</name>
    <dbReference type="NCBI Taxonomy" id="6565"/>
    <lineage>
        <taxon>Eukaryota</taxon>
        <taxon>Metazoa</taxon>
        <taxon>Spiralia</taxon>
        <taxon>Lophotrochozoa</taxon>
        <taxon>Mollusca</taxon>
        <taxon>Bivalvia</taxon>
        <taxon>Autobranchia</taxon>
        <taxon>Pteriomorphia</taxon>
        <taxon>Ostreida</taxon>
        <taxon>Ostreoidea</taxon>
        <taxon>Ostreidae</taxon>
        <taxon>Crassostrea</taxon>
    </lineage>
</organism>
<dbReference type="AlphaFoldDB" id="A0A8B8BS78"/>
<feature type="transmembrane region" description="Helical" evidence="10">
    <location>
        <begin position="157"/>
        <end position="177"/>
    </location>
</feature>
<dbReference type="RefSeq" id="XP_022306188.1">
    <property type="nucleotide sequence ID" value="XM_022450480.1"/>
</dbReference>
<dbReference type="Pfam" id="PF00001">
    <property type="entry name" value="7tm_1"/>
    <property type="match status" value="1"/>
</dbReference>
<evidence type="ECO:0000256" key="4">
    <source>
        <dbReference type="ARBA" id="ARBA00022989"/>
    </source>
</evidence>
<feature type="compositionally biased region" description="Basic and acidic residues" evidence="9">
    <location>
        <begin position="410"/>
        <end position="440"/>
    </location>
</feature>
<dbReference type="GO" id="GO:0004930">
    <property type="term" value="F:G protein-coupled receptor activity"/>
    <property type="evidence" value="ECO:0007669"/>
    <property type="project" value="UniProtKB-KW"/>
</dbReference>
<dbReference type="RefSeq" id="XP_022306189.1">
    <property type="nucleotide sequence ID" value="XM_022450481.1"/>
</dbReference>
<dbReference type="PANTHER" id="PTHR24228:SF59">
    <property type="entry name" value="NEUROPEPTIDE RECEPTOR 15"/>
    <property type="match status" value="1"/>
</dbReference>
<feature type="transmembrane region" description="Helical" evidence="10">
    <location>
        <begin position="210"/>
        <end position="230"/>
    </location>
</feature>
<evidence type="ECO:0000256" key="9">
    <source>
        <dbReference type="SAM" id="MobiDB-lite"/>
    </source>
</evidence>
<dbReference type="PANTHER" id="PTHR24228">
    <property type="entry name" value="B2 BRADYKININ RECEPTOR/ANGIOTENSIN II RECEPTOR"/>
    <property type="match status" value="1"/>
</dbReference>